<dbReference type="EMBL" id="JABSTV010001250">
    <property type="protein sequence ID" value="KAH7956200.1"/>
    <property type="molecule type" value="Genomic_DNA"/>
</dbReference>
<organism evidence="1 2">
    <name type="scientific">Rhipicephalus sanguineus</name>
    <name type="common">Brown dog tick</name>
    <name type="synonym">Ixodes sanguineus</name>
    <dbReference type="NCBI Taxonomy" id="34632"/>
    <lineage>
        <taxon>Eukaryota</taxon>
        <taxon>Metazoa</taxon>
        <taxon>Ecdysozoa</taxon>
        <taxon>Arthropoda</taxon>
        <taxon>Chelicerata</taxon>
        <taxon>Arachnida</taxon>
        <taxon>Acari</taxon>
        <taxon>Parasitiformes</taxon>
        <taxon>Ixodida</taxon>
        <taxon>Ixodoidea</taxon>
        <taxon>Ixodidae</taxon>
        <taxon>Rhipicephalinae</taxon>
        <taxon>Rhipicephalus</taxon>
        <taxon>Rhipicephalus</taxon>
    </lineage>
</organism>
<keyword evidence="2" id="KW-1185">Reference proteome</keyword>
<reference evidence="1" key="2">
    <citation type="submission" date="2021-09" db="EMBL/GenBank/DDBJ databases">
        <authorList>
            <person name="Jia N."/>
            <person name="Wang J."/>
            <person name="Shi W."/>
            <person name="Du L."/>
            <person name="Sun Y."/>
            <person name="Zhan W."/>
            <person name="Jiang J."/>
            <person name="Wang Q."/>
            <person name="Zhang B."/>
            <person name="Ji P."/>
            <person name="Sakyi L.B."/>
            <person name="Cui X."/>
            <person name="Yuan T."/>
            <person name="Jiang B."/>
            <person name="Yang W."/>
            <person name="Lam T.T.-Y."/>
            <person name="Chang Q."/>
            <person name="Ding S."/>
            <person name="Wang X."/>
            <person name="Zhu J."/>
            <person name="Ruan X."/>
            <person name="Zhao L."/>
            <person name="Wei J."/>
            <person name="Que T."/>
            <person name="Du C."/>
            <person name="Cheng J."/>
            <person name="Dai P."/>
            <person name="Han X."/>
            <person name="Huang E."/>
            <person name="Gao Y."/>
            <person name="Liu J."/>
            <person name="Shao H."/>
            <person name="Ye R."/>
            <person name="Li L."/>
            <person name="Wei W."/>
            <person name="Wang X."/>
            <person name="Wang C."/>
            <person name="Huo Q."/>
            <person name="Li W."/>
            <person name="Guo W."/>
            <person name="Chen H."/>
            <person name="Chen S."/>
            <person name="Zhou L."/>
            <person name="Zhou L."/>
            <person name="Ni X."/>
            <person name="Tian J."/>
            <person name="Zhou Y."/>
            <person name="Sheng Y."/>
            <person name="Liu T."/>
            <person name="Pan Y."/>
            <person name="Xia L."/>
            <person name="Li J."/>
            <person name="Zhao F."/>
            <person name="Cao W."/>
        </authorList>
    </citation>
    <scope>NUCLEOTIDE SEQUENCE</scope>
    <source>
        <strain evidence="1">Rsan-2018</strain>
        <tissue evidence="1">Larvae</tissue>
    </source>
</reference>
<evidence type="ECO:0000313" key="2">
    <source>
        <dbReference type="Proteomes" id="UP000821837"/>
    </source>
</evidence>
<sequence>MPVCNVEGRLRRLPPELSVYQDATKCAVVKKVWYLTYASFKLLELPSNATCLRFSLVAPIQKEKGLSLLEYDPNGMV</sequence>
<reference evidence="1" key="1">
    <citation type="journal article" date="2020" name="Cell">
        <title>Large-Scale Comparative Analyses of Tick Genomes Elucidate Their Genetic Diversity and Vector Capacities.</title>
        <authorList>
            <consortium name="Tick Genome and Microbiome Consortium (TIGMIC)"/>
            <person name="Jia N."/>
            <person name="Wang J."/>
            <person name="Shi W."/>
            <person name="Du L."/>
            <person name="Sun Y."/>
            <person name="Zhan W."/>
            <person name="Jiang J.F."/>
            <person name="Wang Q."/>
            <person name="Zhang B."/>
            <person name="Ji P."/>
            <person name="Bell-Sakyi L."/>
            <person name="Cui X.M."/>
            <person name="Yuan T.T."/>
            <person name="Jiang B.G."/>
            <person name="Yang W.F."/>
            <person name="Lam T.T."/>
            <person name="Chang Q.C."/>
            <person name="Ding S.J."/>
            <person name="Wang X.J."/>
            <person name="Zhu J.G."/>
            <person name="Ruan X.D."/>
            <person name="Zhao L."/>
            <person name="Wei J.T."/>
            <person name="Ye R.Z."/>
            <person name="Que T.C."/>
            <person name="Du C.H."/>
            <person name="Zhou Y.H."/>
            <person name="Cheng J.X."/>
            <person name="Dai P.F."/>
            <person name="Guo W.B."/>
            <person name="Han X.H."/>
            <person name="Huang E.J."/>
            <person name="Li L.F."/>
            <person name="Wei W."/>
            <person name="Gao Y.C."/>
            <person name="Liu J.Z."/>
            <person name="Shao H.Z."/>
            <person name="Wang X."/>
            <person name="Wang C.C."/>
            <person name="Yang T.C."/>
            <person name="Huo Q.B."/>
            <person name="Li W."/>
            <person name="Chen H.Y."/>
            <person name="Chen S.E."/>
            <person name="Zhou L.G."/>
            <person name="Ni X.B."/>
            <person name="Tian J.H."/>
            <person name="Sheng Y."/>
            <person name="Liu T."/>
            <person name="Pan Y.S."/>
            <person name="Xia L.Y."/>
            <person name="Li J."/>
            <person name="Zhao F."/>
            <person name="Cao W.C."/>
        </authorList>
    </citation>
    <scope>NUCLEOTIDE SEQUENCE</scope>
    <source>
        <strain evidence="1">Rsan-2018</strain>
    </source>
</reference>
<dbReference type="Proteomes" id="UP000821837">
    <property type="component" value="Unassembled WGS sequence"/>
</dbReference>
<accession>A0A9D4PUS4</accession>
<protein>
    <submittedName>
        <fullName evidence="1">Uncharacterized protein</fullName>
    </submittedName>
</protein>
<proteinExistence type="predicted"/>
<dbReference type="AlphaFoldDB" id="A0A9D4PUS4"/>
<comment type="caution">
    <text evidence="1">The sequence shown here is derived from an EMBL/GenBank/DDBJ whole genome shotgun (WGS) entry which is preliminary data.</text>
</comment>
<evidence type="ECO:0000313" key="1">
    <source>
        <dbReference type="EMBL" id="KAH7956200.1"/>
    </source>
</evidence>
<name>A0A9D4PUS4_RHISA</name>
<gene>
    <name evidence="1" type="ORF">HPB52_007003</name>
</gene>